<dbReference type="GO" id="GO:0015979">
    <property type="term" value="P:photosynthesis"/>
    <property type="evidence" value="ECO:0007669"/>
    <property type="project" value="InterPro"/>
</dbReference>
<dbReference type="AlphaFoldDB" id="A0A812MFM2"/>
<evidence type="ECO:0000256" key="3">
    <source>
        <dbReference type="ARBA" id="ARBA00022989"/>
    </source>
</evidence>
<dbReference type="GO" id="GO:0009539">
    <property type="term" value="C:photosystem II reaction center"/>
    <property type="evidence" value="ECO:0007669"/>
    <property type="project" value="InterPro"/>
</dbReference>
<evidence type="ECO:0000256" key="2">
    <source>
        <dbReference type="ARBA" id="ARBA00022692"/>
    </source>
</evidence>
<dbReference type="GO" id="GO:0005737">
    <property type="term" value="C:cytoplasm"/>
    <property type="evidence" value="ECO:0007669"/>
    <property type="project" value="UniProtKB-ARBA"/>
</dbReference>
<protein>
    <recommendedName>
        <fullName evidence="6">DUF4116 domain-containing protein</fullName>
    </recommendedName>
</protein>
<comment type="subcellular location">
    <subcellularLocation>
        <location evidence="1">Membrane</location>
        <topology evidence="1">Single-pass membrane protein</topology>
    </subcellularLocation>
</comment>
<dbReference type="InterPro" id="IPR037266">
    <property type="entry name" value="PSII_PsbL_sf"/>
</dbReference>
<feature type="domain" description="DUF4116" evidence="6">
    <location>
        <begin position="296"/>
        <end position="342"/>
    </location>
</feature>
<evidence type="ECO:0000256" key="5">
    <source>
        <dbReference type="SAM" id="SignalP"/>
    </source>
</evidence>
<evidence type="ECO:0000256" key="4">
    <source>
        <dbReference type="ARBA" id="ARBA00023136"/>
    </source>
</evidence>
<dbReference type="OrthoDB" id="431068at2759"/>
<comment type="caution">
    <text evidence="7">The sequence shown here is derived from an EMBL/GenBank/DDBJ whole genome shotgun (WGS) entry which is preliminary data.</text>
</comment>
<feature type="chain" id="PRO_5033040318" description="DUF4116 domain-containing protein" evidence="5">
    <location>
        <begin position="24"/>
        <end position="505"/>
    </location>
</feature>
<keyword evidence="4" id="KW-0472">Membrane</keyword>
<sequence>MAARRPVLFVLAVAACLWLFSSSGPEEAVFVAQAPALRGQAGAFAGSSIELTAVESPVVLKALPEPRPNDAMLPVELNRTSLYWGLLLICPNPVARASATEGLAALHFSQVHCARCANCAELGICIFRLPQVSSEKAFKETSQAGRHAADLWNVRLCGRCEKKTRAKVTAHSLSGDSWVVDGQQGWCVGDAMKVLEEMTGVPQRDQRLLSGTQELKETDALSAVAEAYPSLILTLLVRNPEFAEWRERLRASDFPQDLFRKAPEHIRDDREIVMAVLERHGFSLKFASSDLQDCQEVVLCAVRQTGAALAYASRDLKANKGVVLAAVQQHGSSLEHACQELQNDREVVLAAVSNQGRALRYASKELQADPDIALAAVKKDAASLAFAAAEARNNRGLMEQVAEHQPHGIRHAGEDLRCDWGLWLKAVARDPSVLVFAPQELRAGREFMCLAAQRNGFALEYAVKSLQNDGKLLMIAVGQVEQQCRTESALNEQDLAWQRLNPLMV</sequence>
<evidence type="ECO:0000313" key="8">
    <source>
        <dbReference type="Proteomes" id="UP000604046"/>
    </source>
</evidence>
<keyword evidence="5" id="KW-0732">Signal</keyword>
<dbReference type="Pfam" id="PF02419">
    <property type="entry name" value="PsbL"/>
    <property type="match status" value="1"/>
</dbReference>
<proteinExistence type="predicted"/>
<accession>A0A812MFM2</accession>
<feature type="domain" description="DUF4116" evidence="6">
    <location>
        <begin position="344"/>
        <end position="387"/>
    </location>
</feature>
<name>A0A812MFM2_9DINO</name>
<feature type="domain" description="DUF4116" evidence="6">
    <location>
        <begin position="258"/>
        <end position="292"/>
    </location>
</feature>
<keyword evidence="8" id="KW-1185">Reference proteome</keyword>
<feature type="signal peptide" evidence="5">
    <location>
        <begin position="1"/>
        <end position="23"/>
    </location>
</feature>
<keyword evidence="3" id="KW-1133">Transmembrane helix</keyword>
<dbReference type="SUPFAM" id="SSF161017">
    <property type="entry name" value="Photosystem II reaction center protein L, PsbL"/>
    <property type="match status" value="1"/>
</dbReference>
<organism evidence="7 8">
    <name type="scientific">Symbiodinium natans</name>
    <dbReference type="NCBI Taxonomy" id="878477"/>
    <lineage>
        <taxon>Eukaryota</taxon>
        <taxon>Sar</taxon>
        <taxon>Alveolata</taxon>
        <taxon>Dinophyceae</taxon>
        <taxon>Suessiales</taxon>
        <taxon>Symbiodiniaceae</taxon>
        <taxon>Symbiodinium</taxon>
    </lineage>
</organism>
<reference evidence="7" key="1">
    <citation type="submission" date="2021-02" db="EMBL/GenBank/DDBJ databases">
        <authorList>
            <person name="Dougan E. K."/>
            <person name="Rhodes N."/>
            <person name="Thang M."/>
            <person name="Chan C."/>
        </authorList>
    </citation>
    <scope>NUCLEOTIDE SEQUENCE</scope>
</reference>
<dbReference type="EMBL" id="CAJNDS010001391">
    <property type="protein sequence ID" value="CAE7257534.1"/>
    <property type="molecule type" value="Genomic_DNA"/>
</dbReference>
<evidence type="ECO:0000313" key="7">
    <source>
        <dbReference type="EMBL" id="CAE7257534.1"/>
    </source>
</evidence>
<gene>
    <name evidence="7" type="ORF">SNAT2548_LOCUS13323</name>
</gene>
<evidence type="ECO:0000256" key="1">
    <source>
        <dbReference type="ARBA" id="ARBA00004167"/>
    </source>
</evidence>
<dbReference type="InterPro" id="IPR003372">
    <property type="entry name" value="PSII_PsbL"/>
</dbReference>
<dbReference type="PROSITE" id="PS51257">
    <property type="entry name" value="PROKAR_LIPOPROTEIN"/>
    <property type="match status" value="1"/>
</dbReference>
<dbReference type="Proteomes" id="UP000604046">
    <property type="component" value="Unassembled WGS sequence"/>
</dbReference>
<evidence type="ECO:0000259" key="6">
    <source>
        <dbReference type="Pfam" id="PF13475"/>
    </source>
</evidence>
<keyword evidence="2" id="KW-0812">Transmembrane</keyword>
<dbReference type="Pfam" id="PF13475">
    <property type="entry name" value="DUF4116"/>
    <property type="match status" value="3"/>
</dbReference>
<dbReference type="InterPro" id="IPR025197">
    <property type="entry name" value="DUF4116"/>
</dbReference>